<dbReference type="InterPro" id="IPR024320">
    <property type="entry name" value="LPG_synthase_C"/>
</dbReference>
<evidence type="ECO:0000313" key="9">
    <source>
        <dbReference type="Proteomes" id="UP000460221"/>
    </source>
</evidence>
<feature type="transmembrane region" description="Helical" evidence="6">
    <location>
        <begin position="12"/>
        <end position="32"/>
    </location>
</feature>
<gene>
    <name evidence="8" type="ORF">GIS00_07845</name>
</gene>
<accession>A0A7K1FIB1</accession>
<feature type="transmembrane region" description="Helical" evidence="6">
    <location>
        <begin position="52"/>
        <end position="80"/>
    </location>
</feature>
<feature type="transmembrane region" description="Helical" evidence="6">
    <location>
        <begin position="313"/>
        <end position="334"/>
    </location>
</feature>
<dbReference type="GO" id="GO:0016755">
    <property type="term" value="F:aminoacyltransferase activity"/>
    <property type="evidence" value="ECO:0007669"/>
    <property type="project" value="TreeGrafter"/>
</dbReference>
<dbReference type="Proteomes" id="UP000460221">
    <property type="component" value="Unassembled WGS sequence"/>
</dbReference>
<comment type="caution">
    <text evidence="8">The sequence shown here is derived from an EMBL/GenBank/DDBJ whole genome shotgun (WGS) entry which is preliminary data.</text>
</comment>
<dbReference type="AlphaFoldDB" id="A0A7K1FIB1"/>
<dbReference type="PANTHER" id="PTHR34697">
    <property type="entry name" value="PHOSPHATIDYLGLYCEROL LYSYLTRANSFERASE"/>
    <property type="match status" value="1"/>
</dbReference>
<sequence length="688" mass="76021">MLTLARRIPFTATYVVITVVLSVVLGTLWSPVEDKSWYDVVAYGLPAFEDGRWYTLVLGNFFALYPVYYLFVAGAFALLTGFAEWKLGTKRTIVLTVVYQFAAVLLVALFFLIFRNADWEWVAQRATETDVGFSAGMLAVLGVASAAVRPPWRLRLRLAIWVYVIFSIMFVGQMADAEHLVAVALSLPFSTRLAGPRGIRARALPTRHELRMLAAIGVLFTAASQLVGELLPDRLTPFGPTDDDPETWWYLAINLVVALLIANGLRRGYRLAWWVALIQVSIPLVLSVLVVLLVIVLAFIPGAETQIDAIPQFAANAVLSAAFFLLLLLGRRAFQVPRRSKRRLAISTSHPGVARDLLQRWGGDTISWMTTWPENRHMITEDGQSYLAFRRHAGVAVALGDPVGPPESTAATIQAFVGLCDRAALVPYIFSCTARTAEITDALGWQSAQVAEDNLIDLPQLEFKGKKWQDIRTALNKAPKEGITFSMLTLAEQSWTLVNQVEKLSEEWLGDKELPEMGFTLGGMTEALDPLVKVGLAIGEDGTVHGVTSWMPVYAGDGKVAGWTLDLMRRKDGGFRSTMEFLIASSCLWFKADGAQFLSLSGAPLARSAGGDRQETAVEKFLDTLGEQLEPVYGFRSLHSFKSKFQPRLSPMYMVYRDEADLPRIGIAITKAYLPDSGIRDLIALARH</sequence>
<dbReference type="GO" id="GO:0005886">
    <property type="term" value="C:plasma membrane"/>
    <property type="evidence" value="ECO:0007669"/>
    <property type="project" value="UniProtKB-SubCell"/>
</dbReference>
<evidence type="ECO:0000256" key="2">
    <source>
        <dbReference type="ARBA" id="ARBA00022475"/>
    </source>
</evidence>
<dbReference type="Pfam" id="PF09924">
    <property type="entry name" value="LPG_synthase_C"/>
    <property type="match status" value="1"/>
</dbReference>
<feature type="domain" description="Phosphatidylglycerol lysyltransferase C-terminal" evidence="7">
    <location>
        <begin position="355"/>
        <end position="656"/>
    </location>
</feature>
<keyword evidence="2" id="KW-1003">Cell membrane</keyword>
<protein>
    <submittedName>
        <fullName evidence="8">DUF2156 domain-containing protein</fullName>
    </submittedName>
</protein>
<keyword evidence="4 6" id="KW-1133">Transmembrane helix</keyword>
<organism evidence="8 9">
    <name type="scientific">Nakamurella alba</name>
    <dbReference type="NCBI Taxonomy" id="2665158"/>
    <lineage>
        <taxon>Bacteria</taxon>
        <taxon>Bacillati</taxon>
        <taxon>Actinomycetota</taxon>
        <taxon>Actinomycetes</taxon>
        <taxon>Nakamurellales</taxon>
        <taxon>Nakamurellaceae</taxon>
        <taxon>Nakamurella</taxon>
    </lineage>
</organism>
<feature type="transmembrane region" description="Helical" evidence="6">
    <location>
        <begin position="248"/>
        <end position="265"/>
    </location>
</feature>
<evidence type="ECO:0000256" key="4">
    <source>
        <dbReference type="ARBA" id="ARBA00022989"/>
    </source>
</evidence>
<feature type="transmembrane region" description="Helical" evidence="6">
    <location>
        <begin position="272"/>
        <end position="301"/>
    </location>
</feature>
<dbReference type="EMBL" id="WLYK01000001">
    <property type="protein sequence ID" value="MTD13852.1"/>
    <property type="molecule type" value="Genomic_DNA"/>
</dbReference>
<feature type="transmembrane region" description="Helical" evidence="6">
    <location>
        <begin position="133"/>
        <end position="149"/>
    </location>
</feature>
<dbReference type="SUPFAM" id="SSF144091">
    <property type="entry name" value="Rhomboid-like"/>
    <property type="match status" value="1"/>
</dbReference>
<dbReference type="InterPro" id="IPR035952">
    <property type="entry name" value="Rhomboid-like_sf"/>
</dbReference>
<proteinExistence type="predicted"/>
<dbReference type="PANTHER" id="PTHR34697:SF2">
    <property type="entry name" value="PHOSPHATIDYLGLYCEROL LYSYLTRANSFERASE"/>
    <property type="match status" value="1"/>
</dbReference>
<reference evidence="8 9" key="1">
    <citation type="submission" date="2019-11" db="EMBL/GenBank/DDBJ databases">
        <authorList>
            <person name="Jiang L.-Q."/>
        </authorList>
    </citation>
    <scope>NUCLEOTIDE SEQUENCE [LARGE SCALE GENOMIC DNA]</scope>
    <source>
        <strain evidence="8 9">YIM 132087</strain>
    </source>
</reference>
<keyword evidence="9" id="KW-1185">Reference proteome</keyword>
<evidence type="ECO:0000256" key="6">
    <source>
        <dbReference type="SAM" id="Phobius"/>
    </source>
</evidence>
<keyword evidence="5 6" id="KW-0472">Membrane</keyword>
<comment type="subcellular location">
    <subcellularLocation>
        <location evidence="1">Cell membrane</location>
        <topology evidence="1">Multi-pass membrane protein</topology>
    </subcellularLocation>
</comment>
<dbReference type="Gene3D" id="1.20.1540.10">
    <property type="entry name" value="Rhomboid-like"/>
    <property type="match status" value="1"/>
</dbReference>
<evidence type="ECO:0000256" key="1">
    <source>
        <dbReference type="ARBA" id="ARBA00004651"/>
    </source>
</evidence>
<dbReference type="GO" id="GO:0055091">
    <property type="term" value="P:phospholipid homeostasis"/>
    <property type="evidence" value="ECO:0007669"/>
    <property type="project" value="TreeGrafter"/>
</dbReference>
<feature type="transmembrane region" description="Helical" evidence="6">
    <location>
        <begin position="156"/>
        <end position="174"/>
    </location>
</feature>
<name>A0A7K1FIB1_9ACTN</name>
<evidence type="ECO:0000313" key="8">
    <source>
        <dbReference type="EMBL" id="MTD13852.1"/>
    </source>
</evidence>
<feature type="transmembrane region" description="Helical" evidence="6">
    <location>
        <begin position="92"/>
        <end position="113"/>
    </location>
</feature>
<dbReference type="InterPro" id="IPR051211">
    <property type="entry name" value="PG_lysyltransferase"/>
</dbReference>
<evidence type="ECO:0000256" key="5">
    <source>
        <dbReference type="ARBA" id="ARBA00023136"/>
    </source>
</evidence>
<evidence type="ECO:0000256" key="3">
    <source>
        <dbReference type="ARBA" id="ARBA00022692"/>
    </source>
</evidence>
<keyword evidence="3 6" id="KW-0812">Transmembrane</keyword>
<evidence type="ECO:0000259" key="7">
    <source>
        <dbReference type="Pfam" id="PF09924"/>
    </source>
</evidence>